<dbReference type="PANTHER" id="PTHR42711">
    <property type="entry name" value="ABC TRANSPORTER ATP-BINDING PROTEIN"/>
    <property type="match status" value="1"/>
</dbReference>
<dbReference type="NCBIfam" id="TIGR01189">
    <property type="entry name" value="ccmA"/>
    <property type="match status" value="1"/>
</dbReference>
<keyword evidence="3" id="KW-0547">Nucleotide-binding</keyword>
<dbReference type="GO" id="GO:0022857">
    <property type="term" value="F:transmembrane transporter activity"/>
    <property type="evidence" value="ECO:0007669"/>
    <property type="project" value="InterPro"/>
</dbReference>
<reference evidence="8" key="1">
    <citation type="submission" date="2016-12" db="EMBL/GenBank/DDBJ databases">
        <title>Draft Genome Sequences od Carboxydothermus pertinax and islandicus, Hydrogenogenic Carboxydotrophic Bacteria.</title>
        <authorList>
            <person name="Fukuyama Y."/>
            <person name="Ohmae K."/>
            <person name="Yoneda Y."/>
            <person name="Yoshida T."/>
            <person name="Sako Y."/>
        </authorList>
    </citation>
    <scope>NUCLEOTIDE SEQUENCE [LARGE SCALE GENOMIC DNA]</scope>
    <source>
        <strain evidence="8">Ug1</strain>
    </source>
</reference>
<dbReference type="AlphaFoldDB" id="A0A1L8CXK4"/>
<dbReference type="GO" id="GO:0017004">
    <property type="term" value="P:cytochrome complex assembly"/>
    <property type="evidence" value="ECO:0007669"/>
    <property type="project" value="UniProtKB-KW"/>
</dbReference>
<evidence type="ECO:0000256" key="5">
    <source>
        <dbReference type="ARBA" id="ARBA00022840"/>
    </source>
</evidence>
<comment type="similarity">
    <text evidence="1">Belongs to the ABC transporter superfamily.</text>
</comment>
<dbReference type="SMART" id="SM00382">
    <property type="entry name" value="AAA"/>
    <property type="match status" value="1"/>
</dbReference>
<feature type="domain" description="ABC transporter" evidence="6">
    <location>
        <begin position="2"/>
        <end position="230"/>
    </location>
</feature>
<dbReference type="GO" id="GO:0016887">
    <property type="term" value="F:ATP hydrolysis activity"/>
    <property type="evidence" value="ECO:0007669"/>
    <property type="project" value="InterPro"/>
</dbReference>
<dbReference type="InterPro" id="IPR050763">
    <property type="entry name" value="ABC_transporter_ATP-binding"/>
</dbReference>
<dbReference type="SUPFAM" id="SSF52540">
    <property type="entry name" value="P-loop containing nucleoside triphosphate hydrolases"/>
    <property type="match status" value="1"/>
</dbReference>
<keyword evidence="2" id="KW-0813">Transport</keyword>
<comment type="caution">
    <text evidence="7">The sequence shown here is derived from an EMBL/GenBank/DDBJ whole genome shotgun (WGS) entry which is preliminary data.</text>
</comment>
<dbReference type="InterPro" id="IPR027417">
    <property type="entry name" value="P-loop_NTPase"/>
</dbReference>
<dbReference type="PROSITE" id="PS50893">
    <property type="entry name" value="ABC_TRANSPORTER_2"/>
    <property type="match status" value="1"/>
</dbReference>
<keyword evidence="4" id="KW-0201">Cytochrome c-type biogenesis</keyword>
<dbReference type="GO" id="GO:0005524">
    <property type="term" value="F:ATP binding"/>
    <property type="evidence" value="ECO:0007669"/>
    <property type="project" value="UniProtKB-KW"/>
</dbReference>
<dbReference type="PANTHER" id="PTHR42711:SF5">
    <property type="entry name" value="ABC TRANSPORTER ATP-BINDING PROTEIN NATA"/>
    <property type="match status" value="1"/>
</dbReference>
<evidence type="ECO:0000259" key="6">
    <source>
        <dbReference type="PROSITE" id="PS50893"/>
    </source>
</evidence>
<dbReference type="Proteomes" id="UP000187485">
    <property type="component" value="Unassembled WGS sequence"/>
</dbReference>
<protein>
    <submittedName>
        <fullName evidence="7">Sodium ABC transporter ATP-binding protein</fullName>
    </submittedName>
</protein>
<dbReference type="STRING" id="870242.cpu_21370"/>
<evidence type="ECO:0000313" key="7">
    <source>
        <dbReference type="EMBL" id="GAV23627.1"/>
    </source>
</evidence>
<sequence>MIEMKDITKKIGDKIILKNISFNISSGQFVTVLGPNGAGKSTLFKILALLMKPTSGTLKINGVTVNESGIALRAKLGVISHNSFLYDSLSARDNLLFYAKMYGLKNAERAVKEVIQQVGLELSYYQPVKTFSRGMLQRLAIARCLLTNPEIVLLDEPYTGLDQQAIEILNKVLKTLKTEKRTVLMITHNFEEGVTLSDRIFILNRGQLVFDEPNTYVLDTLKEIYLKKVGVFS</sequence>
<accession>A0A1L8CXK4</accession>
<evidence type="ECO:0000256" key="1">
    <source>
        <dbReference type="ARBA" id="ARBA00005417"/>
    </source>
</evidence>
<organism evidence="7 8">
    <name type="scientific">Carboxydothermus pertinax</name>
    <dbReference type="NCBI Taxonomy" id="870242"/>
    <lineage>
        <taxon>Bacteria</taxon>
        <taxon>Bacillati</taxon>
        <taxon>Bacillota</taxon>
        <taxon>Clostridia</taxon>
        <taxon>Thermoanaerobacterales</taxon>
        <taxon>Thermoanaerobacteraceae</taxon>
        <taxon>Carboxydothermus</taxon>
    </lineage>
</organism>
<dbReference type="Pfam" id="PF00005">
    <property type="entry name" value="ABC_tran"/>
    <property type="match status" value="1"/>
</dbReference>
<dbReference type="InterPro" id="IPR003439">
    <property type="entry name" value="ABC_transporter-like_ATP-bd"/>
</dbReference>
<dbReference type="OrthoDB" id="9804819at2"/>
<gene>
    <name evidence="7" type="ORF">cpu_21370</name>
</gene>
<name>A0A1L8CXK4_9THEO</name>
<proteinExistence type="inferred from homology"/>
<dbReference type="EMBL" id="BDJK01000055">
    <property type="protein sequence ID" value="GAV23627.1"/>
    <property type="molecule type" value="Genomic_DNA"/>
</dbReference>
<dbReference type="Gene3D" id="3.40.50.300">
    <property type="entry name" value="P-loop containing nucleotide triphosphate hydrolases"/>
    <property type="match status" value="1"/>
</dbReference>
<dbReference type="InterPro" id="IPR003593">
    <property type="entry name" value="AAA+_ATPase"/>
</dbReference>
<evidence type="ECO:0000256" key="4">
    <source>
        <dbReference type="ARBA" id="ARBA00022748"/>
    </source>
</evidence>
<evidence type="ECO:0000256" key="2">
    <source>
        <dbReference type="ARBA" id="ARBA00022448"/>
    </source>
</evidence>
<dbReference type="InterPro" id="IPR005895">
    <property type="entry name" value="ABC_transptr_haem_export_CcmA"/>
</dbReference>
<evidence type="ECO:0000313" key="8">
    <source>
        <dbReference type="Proteomes" id="UP000187485"/>
    </source>
</evidence>
<keyword evidence="5 7" id="KW-0067">ATP-binding</keyword>
<dbReference type="CDD" id="cd03230">
    <property type="entry name" value="ABC_DR_subfamily_A"/>
    <property type="match status" value="1"/>
</dbReference>
<keyword evidence="8" id="KW-1185">Reference proteome</keyword>
<dbReference type="RefSeq" id="WP_075860020.1">
    <property type="nucleotide sequence ID" value="NZ_BDJK01000055.1"/>
</dbReference>
<evidence type="ECO:0000256" key="3">
    <source>
        <dbReference type="ARBA" id="ARBA00022741"/>
    </source>
</evidence>